<feature type="transmembrane region" description="Helical" evidence="1">
    <location>
        <begin position="46"/>
        <end position="66"/>
    </location>
</feature>
<dbReference type="AlphaFoldDB" id="A0A162EKM8"/>
<keyword evidence="3" id="KW-1185">Reference proteome</keyword>
<dbReference type="EMBL" id="LTAO01000009">
    <property type="protein sequence ID" value="KYG33133.1"/>
    <property type="molecule type" value="Genomic_DNA"/>
</dbReference>
<dbReference type="RefSeq" id="WP_061948020.1">
    <property type="nucleotide sequence ID" value="NZ_LTAO01000009.1"/>
</dbReference>
<protein>
    <recommendedName>
        <fullName evidence="4">DUF4367 domain-containing protein</fullName>
    </recommendedName>
</protein>
<name>A0A162EKM8_9BACI</name>
<proteinExistence type="predicted"/>
<comment type="caution">
    <text evidence="2">The sequence shown here is derived from an EMBL/GenBank/DDBJ whole genome shotgun (WGS) entry which is preliminary data.</text>
</comment>
<gene>
    <name evidence="2" type="ORF">AZF04_17460</name>
</gene>
<evidence type="ECO:0000313" key="3">
    <source>
        <dbReference type="Proteomes" id="UP000075806"/>
    </source>
</evidence>
<keyword evidence="1" id="KW-1133">Transmembrane helix</keyword>
<organism evidence="2 3">
    <name type="scientific">Alkalihalobacillus trypoxylicola</name>
    <dbReference type="NCBI Taxonomy" id="519424"/>
    <lineage>
        <taxon>Bacteria</taxon>
        <taxon>Bacillati</taxon>
        <taxon>Bacillota</taxon>
        <taxon>Bacilli</taxon>
        <taxon>Bacillales</taxon>
        <taxon>Bacillaceae</taxon>
        <taxon>Alkalihalobacillus</taxon>
    </lineage>
</organism>
<reference evidence="2" key="1">
    <citation type="submission" date="2016-02" db="EMBL/GenBank/DDBJ databases">
        <title>Genome sequence of Bacillus trypoxylicola KCTC 13244(T).</title>
        <authorList>
            <person name="Jeong H."/>
            <person name="Park S.-H."/>
            <person name="Choi S.-K."/>
        </authorList>
    </citation>
    <scope>NUCLEOTIDE SEQUENCE [LARGE SCALE GENOMIC DNA]</scope>
    <source>
        <strain evidence="2">KCTC 13244</strain>
    </source>
</reference>
<evidence type="ECO:0008006" key="4">
    <source>
        <dbReference type="Google" id="ProtNLM"/>
    </source>
</evidence>
<keyword evidence="1" id="KW-0472">Membrane</keyword>
<keyword evidence="1" id="KW-0812">Transmembrane</keyword>
<sequence length="255" mass="30088">MAKDPIEEKLNTLKKQYDKIPSQNTASSIMNQIKKENQSKDYSQSYWKFGSIAACIILFITGGLVFQMISSNEQEMSSEAESSGEIMMLEESDEVVNYDAELEMATENSSREMSEDIGQWEEVYHPTWNLKISLPNEMSYTFDEHLLTIYQSDRPLFIIEKWSEDRDVTEEYNIKQEALINKEDHPILSSFHVPLQKHKKADWLVEEGDEWIYYILEEHNQEILFLYTIVLNGDQDFYEREDMITKMINSIKWEN</sequence>
<evidence type="ECO:0000256" key="1">
    <source>
        <dbReference type="SAM" id="Phobius"/>
    </source>
</evidence>
<dbReference type="STRING" id="519424.AZF04_17460"/>
<evidence type="ECO:0000313" key="2">
    <source>
        <dbReference type="EMBL" id="KYG33133.1"/>
    </source>
</evidence>
<accession>A0A162EKM8</accession>
<dbReference type="Proteomes" id="UP000075806">
    <property type="component" value="Unassembled WGS sequence"/>
</dbReference>